<keyword evidence="2" id="KW-1185">Reference proteome</keyword>
<dbReference type="Proteomes" id="UP001331515">
    <property type="component" value="Unassembled WGS sequence"/>
</dbReference>
<sequence length="73" mass="8009">MATKARFVMLWESMSLPARAKESPSAPGEQMPSVQWCVHLTAITPCVPRAALPPVPVILPHHLPQGLFRGLRV</sequence>
<accession>A0AAN8HXL1</accession>
<proteinExistence type="predicted"/>
<dbReference type="AlphaFoldDB" id="A0AAN8HXL1"/>
<dbReference type="EMBL" id="JAURVH010001515">
    <property type="protein sequence ID" value="KAK5932824.1"/>
    <property type="molecule type" value="Genomic_DNA"/>
</dbReference>
<evidence type="ECO:0000313" key="1">
    <source>
        <dbReference type="EMBL" id="KAK5932824.1"/>
    </source>
</evidence>
<name>A0AAN8HXL1_CHAGU</name>
<protein>
    <submittedName>
        <fullName evidence="1">Uncharacterized protein</fullName>
    </submittedName>
</protein>
<organism evidence="1 2">
    <name type="scientific">Champsocephalus gunnari</name>
    <name type="common">Mackerel icefish</name>
    <dbReference type="NCBI Taxonomy" id="52237"/>
    <lineage>
        <taxon>Eukaryota</taxon>
        <taxon>Metazoa</taxon>
        <taxon>Chordata</taxon>
        <taxon>Craniata</taxon>
        <taxon>Vertebrata</taxon>
        <taxon>Euteleostomi</taxon>
        <taxon>Actinopterygii</taxon>
        <taxon>Neopterygii</taxon>
        <taxon>Teleostei</taxon>
        <taxon>Neoteleostei</taxon>
        <taxon>Acanthomorphata</taxon>
        <taxon>Eupercaria</taxon>
        <taxon>Perciformes</taxon>
        <taxon>Notothenioidei</taxon>
        <taxon>Channichthyidae</taxon>
        <taxon>Champsocephalus</taxon>
    </lineage>
</organism>
<gene>
    <name evidence="1" type="ORF">CgunFtcFv8_004498</name>
</gene>
<reference evidence="1 2" key="1">
    <citation type="journal article" date="2023" name="Mol. Biol. Evol.">
        <title>Genomics of Secondarily Temperate Adaptation in the Only Non-Antarctic Icefish.</title>
        <authorList>
            <person name="Rivera-Colon A.G."/>
            <person name="Rayamajhi N."/>
            <person name="Minhas B.F."/>
            <person name="Madrigal G."/>
            <person name="Bilyk K.T."/>
            <person name="Yoon V."/>
            <person name="Hune M."/>
            <person name="Gregory S."/>
            <person name="Cheng C.H.C."/>
            <person name="Catchen J.M."/>
        </authorList>
    </citation>
    <scope>NUCLEOTIDE SEQUENCE [LARGE SCALE GENOMIC DNA]</scope>
    <source>
        <tissue evidence="1">White muscle</tissue>
    </source>
</reference>
<comment type="caution">
    <text evidence="1">The sequence shown here is derived from an EMBL/GenBank/DDBJ whole genome shotgun (WGS) entry which is preliminary data.</text>
</comment>
<evidence type="ECO:0000313" key="2">
    <source>
        <dbReference type="Proteomes" id="UP001331515"/>
    </source>
</evidence>